<evidence type="ECO:0000313" key="1">
    <source>
        <dbReference type="EMBL" id="PPJ35881.1"/>
    </source>
</evidence>
<protein>
    <submittedName>
        <fullName evidence="1">Uncharacterized protein</fullName>
    </submittedName>
</protein>
<comment type="caution">
    <text evidence="1">The sequence shown here is derived from an EMBL/GenBank/DDBJ whole genome shotgun (WGS) entry which is preliminary data.</text>
</comment>
<feature type="non-terminal residue" evidence="1">
    <location>
        <position position="64"/>
    </location>
</feature>
<organism evidence="1 2">
    <name type="scientific">Nocardia nova</name>
    <dbReference type="NCBI Taxonomy" id="37330"/>
    <lineage>
        <taxon>Bacteria</taxon>
        <taxon>Bacillati</taxon>
        <taxon>Actinomycetota</taxon>
        <taxon>Actinomycetes</taxon>
        <taxon>Mycobacteriales</taxon>
        <taxon>Nocardiaceae</taxon>
        <taxon>Nocardia</taxon>
    </lineage>
</organism>
<accession>A0A2S6AKW9</accession>
<evidence type="ECO:0000313" key="2">
    <source>
        <dbReference type="Proteomes" id="UP000239874"/>
    </source>
</evidence>
<dbReference type="Proteomes" id="UP000239874">
    <property type="component" value="Unassembled WGS sequence"/>
</dbReference>
<gene>
    <name evidence="1" type="ORF">C5E45_23945</name>
</gene>
<dbReference type="AlphaFoldDB" id="A0A2S6AKW9"/>
<name>A0A2S6AKW9_9NOCA</name>
<proteinExistence type="predicted"/>
<sequence length="64" mass="6918">MDALGQRRCWCGIGGWGLGFGHVGVLRHGDGLGGFVLWIGEWRLGERCLLYTSDAADDLIGVDL</sequence>
<dbReference type="EMBL" id="PSZC01000018">
    <property type="protein sequence ID" value="PPJ35881.1"/>
    <property type="molecule type" value="Genomic_DNA"/>
</dbReference>
<reference evidence="1 2" key="1">
    <citation type="submission" date="2018-02" db="EMBL/GenBank/DDBJ databases">
        <title>8 Nocardia nova and 1 Nocardia cyriacigeorgica strain used for evolution to TMP-SMX.</title>
        <authorList>
            <person name="Mehta H."/>
            <person name="Weng J."/>
            <person name="Shamoo Y."/>
        </authorList>
    </citation>
    <scope>NUCLEOTIDE SEQUENCE [LARGE SCALE GENOMIC DNA]</scope>
    <source>
        <strain evidence="1 2">MDA3139</strain>
    </source>
</reference>